<keyword evidence="1" id="KW-0614">Plasmid</keyword>
<reference evidence="2" key="1">
    <citation type="submission" date="2011-12" db="EMBL/GenBank/DDBJ databases">
        <title>Complete genome sequence of Streptomyces cattleya strain DSM 46488.</title>
        <authorList>
            <person name="Ou H.-Y."/>
            <person name="Li P."/>
            <person name="Zhao C."/>
            <person name="O'Hagan D."/>
            <person name="Deng Z."/>
        </authorList>
    </citation>
    <scope>NUCLEOTIDE SEQUENCE [LARGE SCALE GENOMIC DNA]</scope>
    <source>
        <strain evidence="2">ATCC 35852 / DSM 46488 / JCM 4925 / NBRC 14057 / NRRL 8057</strain>
        <plasmid evidence="2">Plasmid pSCATT</plasmid>
    </source>
</reference>
<evidence type="ECO:0000313" key="1">
    <source>
        <dbReference type="EMBL" id="AEW98878.1"/>
    </source>
</evidence>
<geneLocation type="plasmid" evidence="1 2">
    <name>pSCATT</name>
</geneLocation>
<dbReference type="PATRIC" id="fig|1003195.29.peg.6480"/>
<sequence length="37" mass="3784">MSAGCRRRRRSVGGLSVAAGTVDLVGGRPRRATGTAK</sequence>
<accession>G8XHD2</accession>
<proteinExistence type="predicted"/>
<dbReference type="Proteomes" id="UP000007842">
    <property type="component" value="Plasmid pSCATT"/>
</dbReference>
<protein>
    <submittedName>
        <fullName evidence="1">Uncharacterized protein</fullName>
    </submittedName>
</protein>
<dbReference type="EMBL" id="CP003229">
    <property type="protein sequence ID" value="AEW98878.1"/>
    <property type="molecule type" value="Genomic_DNA"/>
</dbReference>
<dbReference type="KEGG" id="scy:SCATT_p06850"/>
<organism evidence="1 2">
    <name type="scientific">Streptantibioticus cattleyicolor (strain ATCC 35852 / DSM 46488 / JCM 4925 / NBRC 14057 / NRRL 8057)</name>
    <name type="common">Streptomyces cattleya</name>
    <dbReference type="NCBI Taxonomy" id="1003195"/>
    <lineage>
        <taxon>Bacteria</taxon>
        <taxon>Bacillati</taxon>
        <taxon>Actinomycetota</taxon>
        <taxon>Actinomycetes</taxon>
        <taxon>Kitasatosporales</taxon>
        <taxon>Streptomycetaceae</taxon>
        <taxon>Streptantibioticus</taxon>
    </lineage>
</organism>
<dbReference type="HOGENOM" id="CLU_3349025_0_0_11"/>
<keyword evidence="2" id="KW-1185">Reference proteome</keyword>
<dbReference type="AlphaFoldDB" id="G8XHD2"/>
<name>G8XHD2_STREN</name>
<evidence type="ECO:0000313" key="2">
    <source>
        <dbReference type="Proteomes" id="UP000007842"/>
    </source>
</evidence>
<gene>
    <name evidence="1" type="ordered locus">SCATT_p06850</name>
</gene>